<comment type="similarity">
    <text evidence="3 9">Belongs to the aldose epimerase family.</text>
</comment>
<dbReference type="InterPro" id="IPR011013">
    <property type="entry name" value="Gal_mutarotase_sf_dom"/>
</dbReference>
<feature type="binding site" evidence="11">
    <location>
        <position position="259"/>
    </location>
    <ligand>
        <name>beta-D-galactose</name>
        <dbReference type="ChEBI" id="CHEBI:27667"/>
    </ligand>
</feature>
<reference evidence="14 15" key="2">
    <citation type="submission" date="2016-10" db="EMBL/GenBank/DDBJ databases">
        <authorList>
            <person name="de Groot N.N."/>
        </authorList>
    </citation>
    <scope>NUCLEOTIDE SEQUENCE [LARGE SCALE GENOMIC DNA]</scope>
    <source>
        <strain evidence="14 15">WG7</strain>
    </source>
</reference>
<proteinExistence type="inferred from homology"/>
<gene>
    <name evidence="13" type="ORF">SAMN04488597_1144</name>
    <name evidence="14" type="ORF">SAMN04515654_13613</name>
</gene>
<evidence type="ECO:0000256" key="10">
    <source>
        <dbReference type="PIRSR" id="PIRSR005096-1"/>
    </source>
</evidence>
<evidence type="ECO:0000313" key="16">
    <source>
        <dbReference type="Proteomes" id="UP000324896"/>
    </source>
</evidence>
<dbReference type="PANTHER" id="PTHR10091:SF0">
    <property type="entry name" value="GALACTOSE MUTAROTASE"/>
    <property type="match status" value="1"/>
</dbReference>
<evidence type="ECO:0000256" key="2">
    <source>
        <dbReference type="ARBA" id="ARBA00005028"/>
    </source>
</evidence>
<keyword evidence="6" id="KW-0597">Phosphoprotein</keyword>
<evidence type="ECO:0000313" key="15">
    <source>
        <dbReference type="Proteomes" id="UP000198945"/>
    </source>
</evidence>
<evidence type="ECO:0000256" key="4">
    <source>
        <dbReference type="ARBA" id="ARBA00011245"/>
    </source>
</evidence>
<dbReference type="EMBL" id="FMYT01000014">
    <property type="protein sequence ID" value="SDC78659.1"/>
    <property type="molecule type" value="Genomic_DNA"/>
</dbReference>
<organism evidence="13 16">
    <name type="scientific">Halanaerobium congolense</name>
    <dbReference type="NCBI Taxonomy" id="54121"/>
    <lineage>
        <taxon>Bacteria</taxon>
        <taxon>Bacillati</taxon>
        <taxon>Bacillota</taxon>
        <taxon>Clostridia</taxon>
        <taxon>Halanaerobiales</taxon>
        <taxon>Halanaerobiaceae</taxon>
        <taxon>Halanaerobium</taxon>
    </lineage>
</organism>
<comment type="catalytic activity">
    <reaction evidence="9">
        <text>alpha-D-glucose = beta-D-glucose</text>
        <dbReference type="Rhea" id="RHEA:10264"/>
        <dbReference type="ChEBI" id="CHEBI:15903"/>
        <dbReference type="ChEBI" id="CHEBI:17925"/>
        <dbReference type="EC" id="5.1.3.3"/>
    </reaction>
</comment>
<dbReference type="Gene3D" id="2.70.98.10">
    <property type="match status" value="1"/>
</dbReference>
<dbReference type="GO" id="GO:0005737">
    <property type="term" value="C:cytoplasm"/>
    <property type="evidence" value="ECO:0007669"/>
    <property type="project" value="UniProtKB-SubCell"/>
</dbReference>
<keyword evidence="8 9" id="KW-0119">Carbohydrate metabolism</keyword>
<dbReference type="Proteomes" id="UP000198945">
    <property type="component" value="Unassembled WGS sequence"/>
</dbReference>
<sequence length="359" mass="40557">MGEIAITKRKISELPDGRTADLFTLENDNGVKVDITNYGGIIVCLWLPDRNGNFDDVVLGYDKLEQYFNDQNYFGAIIGRYANRIAEGEFELDDRKYQLEINEKFDSGGCTLHGGNSGFNSKLWTAEEIKIDGEKALKLTYLSKDGEGGFPGNLETAVYYSLTDDNKLRIEYEAETDKATIINLTQHSYFNLKGHGQGTIEDHLVYINSNKFTPVNNSMIPTGEVKDVENTPFDFSVIKEVSMDINENIEQLKITGGYDHNWILNKKGNSFELAARVIETKTGRQMEVWTTEPGIQFYTGNAISVCGKAKNDKKYPKRGALCLETQHFPNSPNQKEFPTTVLRPGETYKTKTEFHFTLI</sequence>
<dbReference type="Pfam" id="PF01263">
    <property type="entry name" value="Aldose_epim"/>
    <property type="match status" value="1"/>
</dbReference>
<evidence type="ECO:0000256" key="9">
    <source>
        <dbReference type="PIRNR" id="PIRNR005096"/>
    </source>
</evidence>
<dbReference type="FunFam" id="2.70.98.10:FF:000003">
    <property type="entry name" value="Aldose 1-epimerase"/>
    <property type="match status" value="1"/>
</dbReference>
<evidence type="ECO:0000256" key="7">
    <source>
        <dbReference type="ARBA" id="ARBA00023235"/>
    </source>
</evidence>
<evidence type="ECO:0000256" key="8">
    <source>
        <dbReference type="ARBA" id="ARBA00023277"/>
    </source>
</evidence>
<dbReference type="InterPro" id="IPR008183">
    <property type="entry name" value="Aldose_1/G6P_1-epimerase"/>
</dbReference>
<dbReference type="RefSeq" id="WP_089717686.1">
    <property type="nucleotide sequence ID" value="NZ_FMYT01000014.1"/>
</dbReference>
<dbReference type="SUPFAM" id="SSF74650">
    <property type="entry name" value="Galactose mutarotase-like"/>
    <property type="match status" value="1"/>
</dbReference>
<dbReference type="GO" id="GO:0030246">
    <property type="term" value="F:carbohydrate binding"/>
    <property type="evidence" value="ECO:0007669"/>
    <property type="project" value="InterPro"/>
</dbReference>
<dbReference type="Proteomes" id="UP000324896">
    <property type="component" value="Unassembled WGS sequence"/>
</dbReference>
<dbReference type="CDD" id="cd09019">
    <property type="entry name" value="galactose_mutarotase_like"/>
    <property type="match status" value="1"/>
</dbReference>
<comment type="subunit">
    <text evidence="4">Monomer.</text>
</comment>
<evidence type="ECO:0000256" key="3">
    <source>
        <dbReference type="ARBA" id="ARBA00006206"/>
    </source>
</evidence>
<dbReference type="PANTHER" id="PTHR10091">
    <property type="entry name" value="ALDOSE-1-EPIMERASE"/>
    <property type="match status" value="1"/>
</dbReference>
<keyword evidence="7 9" id="KW-0413">Isomerase</keyword>
<evidence type="ECO:0000256" key="5">
    <source>
        <dbReference type="ARBA" id="ARBA00022490"/>
    </source>
</evidence>
<dbReference type="AlphaFoldDB" id="A0A1G6PF15"/>
<feature type="binding site" evidence="12">
    <location>
        <begin position="187"/>
        <end position="189"/>
    </location>
    <ligand>
        <name>beta-D-galactose</name>
        <dbReference type="ChEBI" id="CHEBI:27667"/>
    </ligand>
</feature>
<comment type="pathway">
    <text evidence="2 9">Carbohydrate metabolism; hexose metabolism.</text>
</comment>
<comment type="subcellular location">
    <subcellularLocation>
        <location evidence="1">Cytoplasm</location>
    </subcellularLocation>
</comment>
<dbReference type="GO" id="GO:0004034">
    <property type="term" value="F:aldose 1-epimerase activity"/>
    <property type="evidence" value="ECO:0007669"/>
    <property type="project" value="UniProtKB-EC"/>
</dbReference>
<protein>
    <recommendedName>
        <fullName evidence="9">Aldose 1-epimerase</fullName>
        <ecNumber evidence="9">5.1.3.3</ecNumber>
    </recommendedName>
</protein>
<keyword evidence="5" id="KW-0963">Cytoplasm</keyword>
<dbReference type="UniPathway" id="UPA00242"/>
<evidence type="ECO:0000256" key="6">
    <source>
        <dbReference type="ARBA" id="ARBA00022553"/>
    </source>
</evidence>
<dbReference type="GO" id="GO:0033499">
    <property type="term" value="P:galactose catabolic process via UDP-galactose, Leloir pathway"/>
    <property type="evidence" value="ECO:0007669"/>
    <property type="project" value="TreeGrafter"/>
</dbReference>
<evidence type="ECO:0000256" key="12">
    <source>
        <dbReference type="PIRSR" id="PIRSR005096-3"/>
    </source>
</evidence>
<dbReference type="InterPro" id="IPR014718">
    <property type="entry name" value="GH-type_carb-bd"/>
</dbReference>
<dbReference type="InterPro" id="IPR015443">
    <property type="entry name" value="Aldose_1-epimerase"/>
</dbReference>
<dbReference type="PIRSF" id="PIRSF005096">
    <property type="entry name" value="GALM"/>
    <property type="match status" value="1"/>
</dbReference>
<evidence type="ECO:0000313" key="13">
    <source>
        <dbReference type="EMBL" id="SDC78659.1"/>
    </source>
</evidence>
<evidence type="ECO:0000256" key="1">
    <source>
        <dbReference type="ARBA" id="ARBA00004496"/>
    </source>
</evidence>
<feature type="active site" description="Proton donor" evidence="10">
    <location>
        <position position="187"/>
    </location>
</feature>
<accession>A0A1G6PF15</accession>
<dbReference type="EC" id="5.1.3.3" evidence="9"/>
<dbReference type="NCBIfam" id="NF008277">
    <property type="entry name" value="PRK11055.1"/>
    <property type="match status" value="1"/>
</dbReference>
<name>A0A1G6PF15_9FIRM</name>
<evidence type="ECO:0000313" key="14">
    <source>
        <dbReference type="EMBL" id="SDJ23130.1"/>
    </source>
</evidence>
<feature type="binding site" evidence="12">
    <location>
        <begin position="83"/>
        <end position="84"/>
    </location>
    <ligand>
        <name>beta-D-galactose</name>
        <dbReference type="ChEBI" id="CHEBI:27667"/>
    </ligand>
</feature>
<dbReference type="GO" id="GO:0006006">
    <property type="term" value="P:glucose metabolic process"/>
    <property type="evidence" value="ECO:0007669"/>
    <property type="project" value="TreeGrafter"/>
</dbReference>
<dbReference type="InterPro" id="IPR047215">
    <property type="entry name" value="Galactose_mutarotase-like"/>
</dbReference>
<dbReference type="EMBL" id="FNEH01000036">
    <property type="protein sequence ID" value="SDJ23130.1"/>
    <property type="molecule type" value="Genomic_DNA"/>
</dbReference>
<evidence type="ECO:0000256" key="11">
    <source>
        <dbReference type="PIRSR" id="PIRSR005096-2"/>
    </source>
</evidence>
<feature type="active site" description="Proton acceptor" evidence="10">
    <location>
        <position position="324"/>
    </location>
</feature>
<reference evidence="13 16" key="1">
    <citation type="submission" date="2016-10" db="EMBL/GenBank/DDBJ databases">
        <authorList>
            <person name="Varghese N."/>
            <person name="Submissions S."/>
        </authorList>
    </citation>
    <scope>NUCLEOTIDE SEQUENCE [LARGE SCALE GENOMIC DNA]</scope>
    <source>
        <strain evidence="13 16">WG10</strain>
    </source>
</reference>